<feature type="compositionally biased region" description="Basic and acidic residues" evidence="5">
    <location>
        <begin position="237"/>
        <end position="255"/>
    </location>
</feature>
<dbReference type="GO" id="GO:0005794">
    <property type="term" value="C:Golgi apparatus"/>
    <property type="evidence" value="ECO:0007669"/>
    <property type="project" value="UniProtKB-SubCell"/>
</dbReference>
<feature type="compositionally biased region" description="Basic and acidic residues" evidence="5">
    <location>
        <begin position="110"/>
        <end position="126"/>
    </location>
</feature>
<keyword evidence="3 4" id="KW-0175">Coiled coil</keyword>
<sequence>MDWWGKNVTLGNLDFSGAVNKLQESVKSIEKNFDSALGLEDKPQSGDEASGPQSSSSRNALFNPVMAFMGHRDENEDEAEDRESPHEGASGESINDLPELSESTQGPSVVEEKKDDGADTEVRHASEPVFPAEEEEEGELKKQKDHVASEAVDEVVTMTEDSDEVKSDALEPTASVESTIQDAGLMESNKQLDEEGIAEAGSSEHTESAESKIQADQVDQLHIDNVITRETNDAVEAQERGQDLAVHRSTPKQEEGSNDNQAGDPIEHSETDSFITGVESESPSESVNNSLSAELPSNPIQEIVSGQAIVEGDSNIATIEESKPLKEDEDGKVDTPIPVTNVSDSADAVLEREKVKREMKMMEAALQGAARQAQAKADEIAKLMSENEQLKSVLEDLRRKSNDAEIESLREEYHQRVATLERKVYALTKERDTLRREQNKRSDAAALLKEKDEIITQVMAEGEELSKKQAAQEAQMRKLRAQIRELDEEKKALATKLQLEENKVESIKKDKAATEKLLQETIEKHQTELAGQKEYYTSALNAAKEAEALAEARANNEARAELEGRLTEAVERETMLVQTLEELRQTLSSQEQQATVKEDMLRRDIEDLQKRYQESERRCEELVSQLPESTRPLLRQIEAMQETSSRKAEAWTAVERTLQSRLQEAEAKAASAEERERSINERLSQTLSRINVLEAQISCLRAEQTQLNRSLEKERQRAAENRQEYLAAKEIADTHEGRAKQLEEEIKELKRKHKNELQESLAHRELLQQELDREKTSRLDLEKAAHVQSSTVSDHSPTLKNKSSLENGKLTRKLSSASSVGNMEESFFLQASLDSSSSFLERRNSGESTMNPYYLKSMTPSAFEAALRQKEGELASYMSRLASLESIRDSLAEELVKMTEQCEKLRSEASTLPGIRAELESLRRRHTAALELMGERDEELEELRADIVDLKEMYREQVNLLVNKIQTLS</sequence>
<dbReference type="Proteomes" id="UP000813463">
    <property type="component" value="Chromosome 4"/>
</dbReference>
<evidence type="ECO:0000313" key="8">
    <source>
        <dbReference type="RefSeq" id="XP_021862873.1"/>
    </source>
</evidence>
<gene>
    <name evidence="8 9" type="primary">LOC110801767</name>
</gene>
<feature type="coiled-coil region" evidence="4">
    <location>
        <begin position="462"/>
        <end position="524"/>
    </location>
</feature>
<dbReference type="InterPro" id="IPR022091">
    <property type="entry name" value="TMF_TATA-bd"/>
</dbReference>
<evidence type="ECO:0000256" key="2">
    <source>
        <dbReference type="ARBA" id="ARBA00023034"/>
    </source>
</evidence>
<evidence type="ECO:0000256" key="4">
    <source>
        <dbReference type="SAM" id="Coils"/>
    </source>
</evidence>
<dbReference type="PANTHER" id="PTHR47347">
    <property type="entry name" value="GOLGIN CANDIDATE 5"/>
    <property type="match status" value="1"/>
</dbReference>
<feature type="compositionally biased region" description="Low complexity" evidence="5">
    <location>
        <begin position="278"/>
        <end position="292"/>
    </location>
</feature>
<keyword evidence="2" id="KW-0333">Golgi apparatus</keyword>
<comment type="subcellular location">
    <subcellularLocation>
        <location evidence="1">Golgi apparatus</location>
    </subcellularLocation>
</comment>
<feature type="domain" description="TATA element modulatory factor 1 TATA binding" evidence="6">
    <location>
        <begin position="861"/>
        <end position="960"/>
    </location>
</feature>
<keyword evidence="7" id="KW-1185">Reference proteome</keyword>
<proteinExistence type="predicted"/>
<dbReference type="Pfam" id="PF12329">
    <property type="entry name" value="TMF_DNA_bd"/>
    <property type="match status" value="1"/>
</dbReference>
<dbReference type="OrthoDB" id="74178at2759"/>
<evidence type="ECO:0000256" key="3">
    <source>
        <dbReference type="ARBA" id="ARBA00023054"/>
    </source>
</evidence>
<name>A0A9R0J7I3_SPIOL</name>
<dbReference type="InterPro" id="IPR022092">
    <property type="entry name" value="TMF_DNA-bd"/>
</dbReference>
<dbReference type="AlphaFoldDB" id="A0A9R0J7I3"/>
<protein>
    <submittedName>
        <fullName evidence="8 9">Golgin candidate 5</fullName>
    </submittedName>
</protein>
<feature type="coiled-coil region" evidence="4">
    <location>
        <begin position="867"/>
        <end position="908"/>
    </location>
</feature>
<dbReference type="RefSeq" id="XP_021862873.1">
    <property type="nucleotide sequence ID" value="XM_022007181.1"/>
</dbReference>
<reference evidence="8" key="2">
    <citation type="submission" date="2025-04" db="UniProtKB">
        <authorList>
            <consortium name="RefSeq"/>
        </authorList>
    </citation>
    <scope>IDENTIFICATION</scope>
    <source>
        <tissue evidence="9">Leaf</tissue>
    </source>
</reference>
<reference evidence="7" key="1">
    <citation type="journal article" date="2021" name="Nat. Commun.">
        <title>Genomic analyses provide insights into spinach domestication and the genetic basis of agronomic traits.</title>
        <authorList>
            <person name="Cai X."/>
            <person name="Sun X."/>
            <person name="Xu C."/>
            <person name="Sun H."/>
            <person name="Wang X."/>
            <person name="Ge C."/>
            <person name="Zhang Z."/>
            <person name="Wang Q."/>
            <person name="Fei Z."/>
            <person name="Jiao C."/>
            <person name="Wang Q."/>
        </authorList>
    </citation>
    <scope>NUCLEOTIDE SEQUENCE [LARGE SCALE GENOMIC DNA]</scope>
    <source>
        <strain evidence="7">cv. Varoflay</strain>
    </source>
</reference>
<feature type="region of interest" description="Disordered" evidence="5">
    <location>
        <begin position="320"/>
        <end position="340"/>
    </location>
</feature>
<evidence type="ECO:0000256" key="5">
    <source>
        <dbReference type="SAM" id="MobiDB-lite"/>
    </source>
</evidence>
<feature type="coiled-coil region" evidence="4">
    <location>
        <begin position="933"/>
        <end position="960"/>
    </location>
</feature>
<feature type="coiled-coil region" evidence="4">
    <location>
        <begin position="352"/>
        <end position="437"/>
    </location>
</feature>
<evidence type="ECO:0000259" key="6">
    <source>
        <dbReference type="Pfam" id="PF12325"/>
    </source>
</evidence>
<dbReference type="Pfam" id="PF12325">
    <property type="entry name" value="TMF_TATA_bd"/>
    <property type="match status" value="1"/>
</dbReference>
<evidence type="ECO:0000256" key="1">
    <source>
        <dbReference type="ARBA" id="ARBA00004555"/>
    </source>
</evidence>
<feature type="region of interest" description="Disordered" evidence="5">
    <location>
        <begin position="786"/>
        <end position="812"/>
    </location>
</feature>
<feature type="compositionally biased region" description="Polar residues" evidence="5">
    <location>
        <begin position="51"/>
        <end position="60"/>
    </location>
</feature>
<dbReference type="PANTHER" id="PTHR47347:SF2">
    <property type="entry name" value="GOLGIN CANDIDATE 5"/>
    <property type="match status" value="1"/>
</dbReference>
<feature type="region of interest" description="Disordered" evidence="5">
    <location>
        <begin position="37"/>
        <end position="298"/>
    </location>
</feature>
<dbReference type="GeneID" id="110801767"/>
<dbReference type="KEGG" id="soe:110801767"/>
<accession>A0A9R0J7I3</accession>
<feature type="coiled-coil region" evidence="4">
    <location>
        <begin position="580"/>
        <end position="784"/>
    </location>
</feature>
<feature type="compositionally biased region" description="Basic and acidic residues" evidence="5">
    <location>
        <begin position="139"/>
        <end position="148"/>
    </location>
</feature>
<feature type="compositionally biased region" description="Polar residues" evidence="5">
    <location>
        <begin position="787"/>
        <end position="806"/>
    </location>
</feature>
<evidence type="ECO:0000313" key="7">
    <source>
        <dbReference type="Proteomes" id="UP000813463"/>
    </source>
</evidence>
<evidence type="ECO:0000313" key="9">
    <source>
        <dbReference type="RefSeq" id="XP_056699278.1"/>
    </source>
</evidence>
<organism evidence="7 8">
    <name type="scientific">Spinacia oleracea</name>
    <name type="common">Spinach</name>
    <dbReference type="NCBI Taxonomy" id="3562"/>
    <lineage>
        <taxon>Eukaryota</taxon>
        <taxon>Viridiplantae</taxon>
        <taxon>Streptophyta</taxon>
        <taxon>Embryophyta</taxon>
        <taxon>Tracheophyta</taxon>
        <taxon>Spermatophyta</taxon>
        <taxon>Magnoliopsida</taxon>
        <taxon>eudicotyledons</taxon>
        <taxon>Gunneridae</taxon>
        <taxon>Pentapetalae</taxon>
        <taxon>Caryophyllales</taxon>
        <taxon>Chenopodiaceae</taxon>
        <taxon>Chenopodioideae</taxon>
        <taxon>Anserineae</taxon>
        <taxon>Spinacia</taxon>
    </lineage>
</organism>
<dbReference type="RefSeq" id="XP_056699278.1">
    <property type="nucleotide sequence ID" value="XM_056843300.1"/>
</dbReference>